<sequence>MNTERPDNDDADADAGRSVEERGAGGSAEEPGAAGRKGASGGSGALSAGTSGDERGPGAGEASGTGASAASETAEVSDAGKADGEAASPAVSNGSGTSDTDARAGAEEAADAERGATAAPEATTNPSSAAAPQAAADEDPATTGVDATRGPGDAPEAGAHPGPDAEEGPGTADERPAAATEAAAHEQPAAASEAGAHPAPAPATAGPDAEEGPDTADERPAAATEAAAHEQPAAASEAGAHPAPATAGPDAEEGPDTADERPAAATEAAAQGSSTALGPSAPQAPAAPPATEIPRGEHGQEQGGRRTRRRSPAVVVSVAAAVLVVGGGGAYFATTAAEGSAGSDGRATSGASGTPGGGTPPPLALDGYSQGGGTNGIAPGEPNPYGVTYRAAGVLPDGPESAPVYRTGGQVTKDEAARLAEALGIDGTPVASSDAWTVGAGDGTGPSLRVAVRAPGNWTFHRYSPGTDNCQSQTVCAKTPAAPGGDPVSEAVARKAAAPVLKAVGQDDTKVDASRTLGAQRIVNADPVIGDLPTYGWTTDVIVDAQGQVVSGNGQSKVPVKGDTYPVLGAEETLALLNAAPGTGHRMGIGGCATPVPLKDRLEAPCGSQGSKGSATAVPAKETLTVEKAVFGLASHTVAGRPALVPSWLFDVRAAGAEDDYTVTYPAVDPRYLASPSTRPTEPGDRPTAAPAPRDVHVDGYTAAGRELTVSFTGGMCADYKATASESGDKVTVKVTETRWPDKVCILIAKVYEKTVQLNEPLGDRTVVGSDGKQVPLEKAARLPRTPETSGAR</sequence>
<evidence type="ECO:0000313" key="3">
    <source>
        <dbReference type="EMBL" id="MFI5676195.1"/>
    </source>
</evidence>
<feature type="compositionally biased region" description="Low complexity" evidence="1">
    <location>
        <begin position="221"/>
        <end position="249"/>
    </location>
</feature>
<feature type="compositionally biased region" description="Basic and acidic residues" evidence="1">
    <location>
        <begin position="100"/>
        <end position="114"/>
    </location>
</feature>
<feature type="compositionally biased region" description="Low complexity" evidence="1">
    <location>
        <begin position="115"/>
        <end position="135"/>
    </location>
</feature>
<feature type="region of interest" description="Disordered" evidence="1">
    <location>
        <begin position="1"/>
        <end position="313"/>
    </location>
</feature>
<feature type="region of interest" description="Disordered" evidence="1">
    <location>
        <begin position="767"/>
        <end position="793"/>
    </location>
</feature>
<dbReference type="RefSeq" id="WP_398656938.1">
    <property type="nucleotide sequence ID" value="NZ_JBITDC010000005.1"/>
</dbReference>
<protein>
    <recommendedName>
        <fullName evidence="5">Large membrane protein</fullName>
    </recommendedName>
</protein>
<feature type="compositionally biased region" description="Low complexity" evidence="1">
    <location>
        <begin position="27"/>
        <end position="37"/>
    </location>
</feature>
<feature type="region of interest" description="Disordered" evidence="1">
    <location>
        <begin position="338"/>
        <end position="380"/>
    </location>
</feature>
<organism evidence="3 4">
    <name type="scientific">Streptomyces cellulosae</name>
    <dbReference type="NCBI Taxonomy" id="1968"/>
    <lineage>
        <taxon>Bacteria</taxon>
        <taxon>Bacillati</taxon>
        <taxon>Actinomycetota</taxon>
        <taxon>Actinomycetes</taxon>
        <taxon>Kitasatosporales</taxon>
        <taxon>Streptomycetaceae</taxon>
        <taxon>Streptomyces</taxon>
    </lineage>
</organism>
<feature type="compositionally biased region" description="Basic and acidic residues" evidence="1">
    <location>
        <begin position="1"/>
        <end position="23"/>
    </location>
</feature>
<dbReference type="EMBL" id="JBITDC010000005">
    <property type="protein sequence ID" value="MFI5676195.1"/>
    <property type="molecule type" value="Genomic_DNA"/>
</dbReference>
<proteinExistence type="predicted"/>
<keyword evidence="2" id="KW-1133">Transmembrane helix</keyword>
<comment type="caution">
    <text evidence="3">The sequence shown here is derived from an EMBL/GenBank/DDBJ whole genome shotgun (WGS) entry which is preliminary data.</text>
</comment>
<evidence type="ECO:0000256" key="1">
    <source>
        <dbReference type="SAM" id="MobiDB-lite"/>
    </source>
</evidence>
<evidence type="ECO:0000256" key="2">
    <source>
        <dbReference type="SAM" id="Phobius"/>
    </source>
</evidence>
<feature type="compositionally biased region" description="Basic and acidic residues" evidence="1">
    <location>
        <begin position="294"/>
        <end position="304"/>
    </location>
</feature>
<dbReference type="Proteomes" id="UP001612415">
    <property type="component" value="Unassembled WGS sequence"/>
</dbReference>
<feature type="transmembrane region" description="Helical" evidence="2">
    <location>
        <begin position="313"/>
        <end position="333"/>
    </location>
</feature>
<accession>A0ABW7Y208</accession>
<gene>
    <name evidence="3" type="ORF">ACIA8P_16180</name>
</gene>
<feature type="compositionally biased region" description="Low complexity" evidence="1">
    <location>
        <begin position="64"/>
        <end position="74"/>
    </location>
</feature>
<feature type="region of interest" description="Disordered" evidence="1">
    <location>
        <begin position="672"/>
        <end position="697"/>
    </location>
</feature>
<keyword evidence="2" id="KW-0812">Transmembrane</keyword>
<keyword evidence="2" id="KW-0472">Membrane</keyword>
<evidence type="ECO:0000313" key="4">
    <source>
        <dbReference type="Proteomes" id="UP001612415"/>
    </source>
</evidence>
<evidence type="ECO:0008006" key="5">
    <source>
        <dbReference type="Google" id="ProtNLM"/>
    </source>
</evidence>
<name>A0ABW7Y208_STRCE</name>
<keyword evidence="4" id="KW-1185">Reference proteome</keyword>
<reference evidence="3 4" key="1">
    <citation type="submission" date="2024-10" db="EMBL/GenBank/DDBJ databases">
        <title>The Natural Products Discovery Center: Release of the First 8490 Sequenced Strains for Exploring Actinobacteria Biosynthetic Diversity.</title>
        <authorList>
            <person name="Kalkreuter E."/>
            <person name="Kautsar S.A."/>
            <person name="Yang D."/>
            <person name="Bader C.D."/>
            <person name="Teijaro C.N."/>
            <person name="Fluegel L."/>
            <person name="Davis C.M."/>
            <person name="Simpson J.R."/>
            <person name="Lauterbach L."/>
            <person name="Steele A.D."/>
            <person name="Gui C."/>
            <person name="Meng S."/>
            <person name="Li G."/>
            <person name="Viehrig K."/>
            <person name="Ye F."/>
            <person name="Su P."/>
            <person name="Kiefer A.F."/>
            <person name="Nichols A."/>
            <person name="Cepeda A.J."/>
            <person name="Yan W."/>
            <person name="Fan B."/>
            <person name="Jiang Y."/>
            <person name="Adhikari A."/>
            <person name="Zheng C.-J."/>
            <person name="Schuster L."/>
            <person name="Cowan T.M."/>
            <person name="Smanski M.J."/>
            <person name="Chevrette M.G."/>
            <person name="De Carvalho L.P.S."/>
            <person name="Shen B."/>
        </authorList>
    </citation>
    <scope>NUCLEOTIDE SEQUENCE [LARGE SCALE GENOMIC DNA]</scope>
    <source>
        <strain evidence="3 4">NPDC051599</strain>
    </source>
</reference>
<feature type="compositionally biased region" description="Low complexity" evidence="1">
    <location>
        <begin position="177"/>
        <end position="207"/>
    </location>
</feature>
<feature type="compositionally biased region" description="Polar residues" evidence="1">
    <location>
        <begin position="90"/>
        <end position="99"/>
    </location>
</feature>